<dbReference type="InterPro" id="IPR011335">
    <property type="entry name" value="Restrct_endonuc-II-like"/>
</dbReference>
<sequence>MRRRRLSGLPYTLAMGAAKQVRPLTLEEYLALEREAPVKHELVEGFPHAMAGTGDRHNRVVVNLVLALGPLARKRGCRLYASDMRLKVDAATVYYPDLMVVCQEDPGEYYKEKPCLVIEVLSDSTEATDRREKLRKYLGLPTLQAYLLLDSRTPRAFGYYREGEGRVYREAEVGTLPLPCLGGHLDLAEVYQGL</sequence>
<dbReference type="Gene3D" id="3.90.1570.10">
    <property type="entry name" value="tt1808, chain A"/>
    <property type="match status" value="1"/>
</dbReference>
<gene>
    <name evidence="2" type="ORF">TthAA11_13140</name>
</gene>
<dbReference type="Pfam" id="PF05685">
    <property type="entry name" value="Uma2"/>
    <property type="match status" value="1"/>
</dbReference>
<organism evidence="2 3">
    <name type="scientific">Thermus thermophilus</name>
    <dbReference type="NCBI Taxonomy" id="274"/>
    <lineage>
        <taxon>Bacteria</taxon>
        <taxon>Thermotogati</taxon>
        <taxon>Deinococcota</taxon>
        <taxon>Deinococci</taxon>
        <taxon>Thermales</taxon>
        <taxon>Thermaceae</taxon>
        <taxon>Thermus</taxon>
    </lineage>
</organism>
<protein>
    <recommendedName>
        <fullName evidence="1">Putative restriction endonuclease domain-containing protein</fullName>
    </recommendedName>
</protein>
<reference evidence="2" key="1">
    <citation type="submission" date="2021-07" db="EMBL/GenBank/DDBJ databases">
        <title>Complete genome sequences of four Thermus thermophilus strains isolated from Arima Hot Spring in Japan.</title>
        <authorList>
            <person name="Tomariguchi N."/>
            <person name="Ueno Y."/>
            <person name="Miyazaki K."/>
        </authorList>
    </citation>
    <scope>NUCLEOTIDE SEQUENCE</scope>
    <source>
        <strain evidence="2">AA1-1</strain>
    </source>
</reference>
<dbReference type="InterPro" id="IPR008538">
    <property type="entry name" value="Uma2"/>
</dbReference>
<evidence type="ECO:0000313" key="2">
    <source>
        <dbReference type="EMBL" id="BCZ87132.1"/>
    </source>
</evidence>
<accession>A0AAD1KUY1</accession>
<dbReference type="InterPro" id="IPR012296">
    <property type="entry name" value="Nuclease_put_TT1808"/>
</dbReference>
<dbReference type="PANTHER" id="PTHR36558:SF1">
    <property type="entry name" value="RESTRICTION ENDONUCLEASE DOMAIN-CONTAINING PROTEIN-RELATED"/>
    <property type="match status" value="1"/>
</dbReference>
<name>A0AAD1KUY1_THETH</name>
<dbReference type="AlphaFoldDB" id="A0AAD1KUY1"/>
<proteinExistence type="predicted"/>
<dbReference type="SUPFAM" id="SSF52980">
    <property type="entry name" value="Restriction endonuclease-like"/>
    <property type="match status" value="1"/>
</dbReference>
<dbReference type="CDD" id="cd06260">
    <property type="entry name" value="DUF820-like"/>
    <property type="match status" value="1"/>
</dbReference>
<dbReference type="EMBL" id="AP024926">
    <property type="protein sequence ID" value="BCZ87132.1"/>
    <property type="molecule type" value="Genomic_DNA"/>
</dbReference>
<evidence type="ECO:0000313" key="3">
    <source>
        <dbReference type="Proteomes" id="UP000825379"/>
    </source>
</evidence>
<feature type="domain" description="Putative restriction endonuclease" evidence="1">
    <location>
        <begin position="26"/>
        <end position="173"/>
    </location>
</feature>
<evidence type="ECO:0000259" key="1">
    <source>
        <dbReference type="Pfam" id="PF05685"/>
    </source>
</evidence>
<dbReference type="PANTHER" id="PTHR36558">
    <property type="entry name" value="GLR1098 PROTEIN"/>
    <property type="match status" value="1"/>
</dbReference>
<dbReference type="Proteomes" id="UP000825379">
    <property type="component" value="Chromosome"/>
</dbReference>